<dbReference type="PANTHER" id="PTHR32410">
    <property type="entry name" value="CYSTEINE/HISTIDINE-RICH C1 DOMAIN FAMILY PROTEIN"/>
    <property type="match status" value="1"/>
</dbReference>
<dbReference type="InterPro" id="IPR053192">
    <property type="entry name" value="Vacuole_Formation_Reg"/>
</dbReference>
<evidence type="ECO:0000313" key="5">
    <source>
        <dbReference type="EMBL" id="KAL3533821.1"/>
    </source>
</evidence>
<keyword evidence="3" id="KW-0862">Zinc</keyword>
<evidence type="ECO:0000256" key="1">
    <source>
        <dbReference type="ARBA" id="ARBA00022723"/>
    </source>
</evidence>
<dbReference type="PROSITE" id="PS50081">
    <property type="entry name" value="ZF_DAG_PE_2"/>
    <property type="match status" value="1"/>
</dbReference>
<dbReference type="InterPro" id="IPR002219">
    <property type="entry name" value="PKC_DAG/PE"/>
</dbReference>
<gene>
    <name evidence="5" type="ORF">ACH5RR_007342</name>
</gene>
<dbReference type="EMBL" id="JBJUIK010000003">
    <property type="protein sequence ID" value="KAL3533821.1"/>
    <property type="molecule type" value="Genomic_DNA"/>
</dbReference>
<dbReference type="InterPro" id="IPR046349">
    <property type="entry name" value="C1-like_sf"/>
</dbReference>
<accession>A0ABD3ARJ3</accession>
<proteinExistence type="predicted"/>
<dbReference type="AlphaFoldDB" id="A0ABD3ARJ3"/>
<name>A0ABD3ARJ3_9GENT</name>
<dbReference type="SUPFAM" id="SSF57889">
    <property type="entry name" value="Cysteine-rich domain"/>
    <property type="match status" value="6"/>
</dbReference>
<keyword evidence="1" id="KW-0479">Metal-binding</keyword>
<evidence type="ECO:0000259" key="4">
    <source>
        <dbReference type="PROSITE" id="PS50081"/>
    </source>
</evidence>
<dbReference type="Proteomes" id="UP001630127">
    <property type="component" value="Unassembled WGS sequence"/>
</dbReference>
<sequence length="630" mass="72448">MEEQELKHFSHELHPLTLMEISQQKNEINVQKSNCYGCTNPISLDPTYTCEKCDIFLHKICAQLPREINHPMHTDHLLILLAKPPYTSGSCECEGCTKSWRNFIYHCSSCQFNIDILCAFTERKFEHSSHTHPLTLVQRPASFKCNACNETNTQESYLCTICPFWIHKSCGLLPRIYQRDDHDHPLSLAYCLPNEYRGYGFSCELCHRELKPSSWVYYCGHCRYFVHISCITKQALKPDVDRKPDYFPFPNNNLVEIIQHYSGVVKNKLGKSDQEFSEIKIESHKHTLVLSQVQKDLNNTKQEDMIICDGCIEPITIASSSYYKCGQHCNFFLHAPCAQLPIELPIFPSHLTFKTDGPHNKLKLIFPDQNSWDVVKCNACGSNCTGYSYKCEKGDFFVDVKCGCLRGTIQHKSHKHPLKQVDFWHLQPWGSKCNGCGVYNHFDPFVCGECHYYLGLECVTLPASVKHRWDKHELILSFPPYIDVHDKFYCEICEEEIHPKHWTYRCMECDRSFHPRCIPTLGTSRNIKFGRTLEISCHPHPLTLVPDGKFHFCDSCHKFLAWQKVRIGGPKLLASLMASDEAIAHSISGRLLGARTVLHSILASACLVKVRQLCQKLFAYLVEHTPILGH</sequence>
<dbReference type="GO" id="GO:0046872">
    <property type="term" value="F:metal ion binding"/>
    <property type="evidence" value="ECO:0007669"/>
    <property type="project" value="UniProtKB-KW"/>
</dbReference>
<evidence type="ECO:0000313" key="6">
    <source>
        <dbReference type="Proteomes" id="UP001630127"/>
    </source>
</evidence>
<reference evidence="5 6" key="1">
    <citation type="submission" date="2024-11" db="EMBL/GenBank/DDBJ databases">
        <title>A near-complete genome assembly of Cinchona calisaya.</title>
        <authorList>
            <person name="Lian D.C."/>
            <person name="Zhao X.W."/>
            <person name="Wei L."/>
        </authorList>
    </citation>
    <scope>NUCLEOTIDE SEQUENCE [LARGE SCALE GENOMIC DNA]</scope>
    <source>
        <tissue evidence="5">Nenye</tissue>
    </source>
</reference>
<protein>
    <recommendedName>
        <fullName evidence="4">Phorbol-ester/DAG-type domain-containing protein</fullName>
    </recommendedName>
</protein>
<dbReference type="SUPFAM" id="SSF48695">
    <property type="entry name" value="Multiheme cytochromes"/>
    <property type="match status" value="1"/>
</dbReference>
<feature type="domain" description="Phorbol-ester/DAG-type" evidence="4">
    <location>
        <begin position="466"/>
        <end position="525"/>
    </location>
</feature>
<comment type="caution">
    <text evidence="5">The sequence shown here is derived from an EMBL/GenBank/DDBJ whole genome shotgun (WGS) entry which is preliminary data.</text>
</comment>
<evidence type="ECO:0000256" key="3">
    <source>
        <dbReference type="ARBA" id="ARBA00022833"/>
    </source>
</evidence>
<evidence type="ECO:0000256" key="2">
    <source>
        <dbReference type="ARBA" id="ARBA00022737"/>
    </source>
</evidence>
<organism evidence="5 6">
    <name type="scientific">Cinchona calisaya</name>
    <dbReference type="NCBI Taxonomy" id="153742"/>
    <lineage>
        <taxon>Eukaryota</taxon>
        <taxon>Viridiplantae</taxon>
        <taxon>Streptophyta</taxon>
        <taxon>Embryophyta</taxon>
        <taxon>Tracheophyta</taxon>
        <taxon>Spermatophyta</taxon>
        <taxon>Magnoliopsida</taxon>
        <taxon>eudicotyledons</taxon>
        <taxon>Gunneridae</taxon>
        <taxon>Pentapetalae</taxon>
        <taxon>asterids</taxon>
        <taxon>lamiids</taxon>
        <taxon>Gentianales</taxon>
        <taxon>Rubiaceae</taxon>
        <taxon>Cinchonoideae</taxon>
        <taxon>Cinchoneae</taxon>
        <taxon>Cinchona</taxon>
    </lineage>
</organism>
<dbReference type="Pfam" id="PF03107">
    <property type="entry name" value="C1_2"/>
    <property type="match status" value="6"/>
</dbReference>
<keyword evidence="2" id="KW-0677">Repeat</keyword>
<dbReference type="InterPro" id="IPR004146">
    <property type="entry name" value="DC1"/>
</dbReference>
<dbReference type="InterPro" id="IPR036280">
    <property type="entry name" value="Multihaem_cyt_sf"/>
</dbReference>
<dbReference type="PANTHER" id="PTHR32410:SF216">
    <property type="entry name" value="PHORBOL-ESTER_DAG-TYPE DOMAIN-CONTAINING PROTEIN"/>
    <property type="match status" value="1"/>
</dbReference>
<keyword evidence="6" id="KW-1185">Reference proteome</keyword>